<dbReference type="Proteomes" id="UP000541444">
    <property type="component" value="Unassembled WGS sequence"/>
</dbReference>
<comment type="caution">
    <text evidence="2">The sequence shown here is derived from an EMBL/GenBank/DDBJ whole genome shotgun (WGS) entry which is preliminary data.</text>
</comment>
<organism evidence="2 3">
    <name type="scientific">Kingdonia uniflora</name>
    <dbReference type="NCBI Taxonomy" id="39325"/>
    <lineage>
        <taxon>Eukaryota</taxon>
        <taxon>Viridiplantae</taxon>
        <taxon>Streptophyta</taxon>
        <taxon>Embryophyta</taxon>
        <taxon>Tracheophyta</taxon>
        <taxon>Spermatophyta</taxon>
        <taxon>Magnoliopsida</taxon>
        <taxon>Ranunculales</taxon>
        <taxon>Circaeasteraceae</taxon>
        <taxon>Kingdonia</taxon>
    </lineage>
</organism>
<proteinExistence type="predicted"/>
<evidence type="ECO:0000256" key="1">
    <source>
        <dbReference type="SAM" id="MobiDB-lite"/>
    </source>
</evidence>
<feature type="compositionally biased region" description="Acidic residues" evidence="1">
    <location>
        <begin position="69"/>
        <end position="79"/>
    </location>
</feature>
<sequence length="145" mass="16398">MVTTDSYVWDEYLKEHPGVKPMGTKTMPNYHDFDEIYEKLTATGQYARSTKDLKSGKLSDINITQVQDSSDDTAMEDDSPLVNNEVEKTKKKKKRKLQETTSTAEDSKKGKTSTGEGMINALKSIASTVNGIKNRRSERKKTKYH</sequence>
<protein>
    <submittedName>
        <fullName evidence="2">Uncharacterized protein</fullName>
    </submittedName>
</protein>
<dbReference type="PANTHER" id="PTHR46929:SF3">
    <property type="entry name" value="MYB_SANT-LIKE DOMAIN-CONTAINING PROTEIN"/>
    <property type="match status" value="1"/>
</dbReference>
<evidence type="ECO:0000313" key="3">
    <source>
        <dbReference type="Proteomes" id="UP000541444"/>
    </source>
</evidence>
<dbReference type="OrthoDB" id="76215at2759"/>
<gene>
    <name evidence="2" type="ORF">GIB67_006590</name>
</gene>
<evidence type="ECO:0000313" key="2">
    <source>
        <dbReference type="EMBL" id="KAF6141145.1"/>
    </source>
</evidence>
<accession>A0A7J7LEU6</accession>
<name>A0A7J7LEU6_9MAGN</name>
<feature type="compositionally biased region" description="Basic residues" evidence="1">
    <location>
        <begin position="133"/>
        <end position="145"/>
    </location>
</feature>
<dbReference type="EMBL" id="JACGCM010002332">
    <property type="protein sequence ID" value="KAF6141145.1"/>
    <property type="molecule type" value="Genomic_DNA"/>
</dbReference>
<reference evidence="2 3" key="1">
    <citation type="journal article" date="2020" name="IScience">
        <title>Genome Sequencing of the Endangered Kingdonia uniflora (Circaeasteraceae, Ranunculales) Reveals Potential Mechanisms of Evolutionary Specialization.</title>
        <authorList>
            <person name="Sun Y."/>
            <person name="Deng T."/>
            <person name="Zhang A."/>
            <person name="Moore M.J."/>
            <person name="Landis J.B."/>
            <person name="Lin N."/>
            <person name="Zhang H."/>
            <person name="Zhang X."/>
            <person name="Huang J."/>
            <person name="Zhang X."/>
            <person name="Sun H."/>
            <person name="Wang H."/>
        </authorList>
    </citation>
    <scope>NUCLEOTIDE SEQUENCE [LARGE SCALE GENOMIC DNA]</scope>
    <source>
        <strain evidence="2">TB1705</strain>
        <tissue evidence="2">Leaf</tissue>
    </source>
</reference>
<feature type="region of interest" description="Disordered" evidence="1">
    <location>
        <begin position="67"/>
        <end position="145"/>
    </location>
</feature>
<keyword evidence="3" id="KW-1185">Reference proteome</keyword>
<dbReference type="AlphaFoldDB" id="A0A7J7LEU6"/>
<dbReference type="PANTHER" id="PTHR46929">
    <property type="entry name" value="EXPRESSED PROTEIN"/>
    <property type="match status" value="1"/>
</dbReference>